<reference evidence="3 5" key="2">
    <citation type="submission" date="2017-10" db="EMBL/GenBank/DDBJ databases">
        <title>Draft genome sequences of Aggregatibacter actinomycetemcomitans strains 310a and 310b.</title>
        <authorList>
            <person name="May A.C."/>
            <person name="Ohta H."/>
            <person name="Maeda H."/>
            <person name="Kokeguchi S."/>
            <person name="Cugini C."/>
        </authorList>
    </citation>
    <scope>NUCLEOTIDE SEQUENCE [LARGE SCALE GENOMIC DNA]</scope>
    <source>
        <strain evidence="3 5">310b</strain>
    </source>
</reference>
<dbReference type="Gene3D" id="2.130.10.10">
    <property type="entry name" value="YVTN repeat-like/Quinoprotein amine dehydrogenase"/>
    <property type="match status" value="1"/>
</dbReference>
<dbReference type="RefSeq" id="WP_005543479.1">
    <property type="nucleotide sequence ID" value="NZ_CP012959.1"/>
</dbReference>
<evidence type="ECO:0000313" key="3">
    <source>
        <dbReference type="EMBL" id="PHO20617.1"/>
    </source>
</evidence>
<evidence type="ECO:0000313" key="5">
    <source>
        <dbReference type="Proteomes" id="UP000226080"/>
    </source>
</evidence>
<dbReference type="EMBL" id="CP012959">
    <property type="protein sequence ID" value="AMQ95052.1"/>
    <property type="molecule type" value="Genomic_DNA"/>
</dbReference>
<gene>
    <name evidence="2" type="ORF">ACT75_11255</name>
    <name evidence="3" type="ORF">CQR80_06245</name>
</gene>
<dbReference type="KEGG" id="aact:ACT75_11255"/>
<sequence>MTFLSSLLNHIVRLDRFESSSRLDTDESQKKPTANPINPDIHKKSSYGGVTLWDKTTLKPIARLWGNSGRTTGKISPDGKWVVTGSDNRGNFMWSIQNPNLRLGIARINDGIYDNKIKGYDKSKLLPVPEKFQEIQAAGLFNVLAVAFLTDKNFILFDRNAKDRIHPIYTTGDPWIQGYVDLGKRKSISQSNLSIGSSPKAHILVISQGSGIAVYRYHPETKKLEKIWVAD</sequence>
<keyword evidence="5" id="KW-1185">Reference proteome</keyword>
<reference evidence="2 4" key="1">
    <citation type="submission" date="2015-10" db="EMBL/GenBank/DDBJ databases">
        <title>Tn-seq of a polymicrobial infection.</title>
        <authorList>
            <person name="Stacy A."/>
            <person name="Rumbaugh K.P."/>
            <person name="Whiteley M."/>
        </authorList>
    </citation>
    <scope>NUCLEOTIDE SEQUENCE [LARGE SCALE GENOMIC DNA]</scope>
    <source>
        <strain evidence="2 4">624</strain>
    </source>
</reference>
<protein>
    <recommendedName>
        <fullName evidence="6">WD40 repeat domain-containing protein</fullName>
    </recommendedName>
</protein>
<organism evidence="2 4">
    <name type="scientific">Aggregatibacter actinomycetemcomitans</name>
    <name type="common">Actinobacillus actinomycetemcomitans</name>
    <name type="synonym">Haemophilus actinomycetemcomitans</name>
    <dbReference type="NCBI Taxonomy" id="714"/>
    <lineage>
        <taxon>Bacteria</taxon>
        <taxon>Pseudomonadati</taxon>
        <taxon>Pseudomonadota</taxon>
        <taxon>Gammaproteobacteria</taxon>
        <taxon>Pasteurellales</taxon>
        <taxon>Pasteurellaceae</taxon>
        <taxon>Aggregatibacter</taxon>
    </lineage>
</organism>
<dbReference type="AlphaFoldDB" id="A0AAC8Y0Y5"/>
<dbReference type="EMBL" id="PCGW01000009">
    <property type="protein sequence ID" value="PHO20617.1"/>
    <property type="molecule type" value="Genomic_DNA"/>
</dbReference>
<dbReference type="SUPFAM" id="SSF82171">
    <property type="entry name" value="DPP6 N-terminal domain-like"/>
    <property type="match status" value="1"/>
</dbReference>
<name>A0AAC8Y0Y5_AGGAC</name>
<dbReference type="Proteomes" id="UP000072236">
    <property type="component" value="Chromosome"/>
</dbReference>
<evidence type="ECO:0000313" key="2">
    <source>
        <dbReference type="EMBL" id="AMQ95052.1"/>
    </source>
</evidence>
<accession>A0AAC8Y0Y5</accession>
<evidence type="ECO:0008006" key="6">
    <source>
        <dbReference type="Google" id="ProtNLM"/>
    </source>
</evidence>
<evidence type="ECO:0000313" key="4">
    <source>
        <dbReference type="Proteomes" id="UP000072236"/>
    </source>
</evidence>
<evidence type="ECO:0000256" key="1">
    <source>
        <dbReference type="SAM" id="MobiDB-lite"/>
    </source>
</evidence>
<dbReference type="InterPro" id="IPR015943">
    <property type="entry name" value="WD40/YVTN_repeat-like_dom_sf"/>
</dbReference>
<feature type="region of interest" description="Disordered" evidence="1">
    <location>
        <begin position="22"/>
        <end position="42"/>
    </location>
</feature>
<proteinExistence type="predicted"/>
<dbReference type="Proteomes" id="UP000226080">
    <property type="component" value="Unassembled WGS sequence"/>
</dbReference>